<proteinExistence type="predicted"/>
<protein>
    <submittedName>
        <fullName evidence="1">Uncharacterized protein</fullName>
    </submittedName>
</protein>
<keyword evidence="2" id="KW-1185">Reference proteome</keyword>
<dbReference type="OrthoDB" id="4520810at2759"/>
<reference evidence="1" key="1">
    <citation type="submission" date="2022-12" db="EMBL/GenBank/DDBJ databases">
        <authorList>
            <person name="Petersen C."/>
        </authorList>
    </citation>
    <scope>NUCLEOTIDE SEQUENCE</scope>
    <source>
        <strain evidence="1">IBT 29495</strain>
    </source>
</reference>
<sequence>MMGLAEPLEDSLSYGSLFVSSDLAAKNGSDFLAEIGIHDTTLEDFLAKGNAMYTNAMPSTGINPRDPADELNCQHGAVVDKISPKNQKHICNIVKTLVGGSVGAVAAIIENSVCSEASSGHPVRCRTIVAFTGVAGVTLSTSEVGDYCTEYLSANDKKCSSEGVTGKTGNKRVNAAVTNTQSESHCAGLTGKCKAITINA</sequence>
<gene>
    <name evidence="1" type="ORF">N7463_009751</name>
</gene>
<organism evidence="1 2">
    <name type="scientific">Penicillium fimorum</name>
    <dbReference type="NCBI Taxonomy" id="1882269"/>
    <lineage>
        <taxon>Eukaryota</taxon>
        <taxon>Fungi</taxon>
        <taxon>Dikarya</taxon>
        <taxon>Ascomycota</taxon>
        <taxon>Pezizomycotina</taxon>
        <taxon>Eurotiomycetes</taxon>
        <taxon>Eurotiomycetidae</taxon>
        <taxon>Eurotiales</taxon>
        <taxon>Aspergillaceae</taxon>
        <taxon>Penicillium</taxon>
    </lineage>
</organism>
<name>A0A9W9XIR7_9EURO</name>
<evidence type="ECO:0000313" key="1">
    <source>
        <dbReference type="EMBL" id="KAJ5493664.1"/>
    </source>
</evidence>
<evidence type="ECO:0000313" key="2">
    <source>
        <dbReference type="Proteomes" id="UP001149954"/>
    </source>
</evidence>
<accession>A0A9W9XIR7</accession>
<dbReference type="EMBL" id="JAPWDS010000006">
    <property type="protein sequence ID" value="KAJ5493664.1"/>
    <property type="molecule type" value="Genomic_DNA"/>
</dbReference>
<comment type="caution">
    <text evidence="1">The sequence shown here is derived from an EMBL/GenBank/DDBJ whole genome shotgun (WGS) entry which is preliminary data.</text>
</comment>
<reference evidence="1" key="2">
    <citation type="journal article" date="2023" name="IMA Fungus">
        <title>Comparative genomic study of the Penicillium genus elucidates a diverse pangenome and 15 lateral gene transfer events.</title>
        <authorList>
            <person name="Petersen C."/>
            <person name="Sorensen T."/>
            <person name="Nielsen M.R."/>
            <person name="Sondergaard T.E."/>
            <person name="Sorensen J.L."/>
            <person name="Fitzpatrick D.A."/>
            <person name="Frisvad J.C."/>
            <person name="Nielsen K.L."/>
        </authorList>
    </citation>
    <scope>NUCLEOTIDE SEQUENCE</scope>
    <source>
        <strain evidence="1">IBT 29495</strain>
    </source>
</reference>
<dbReference type="AlphaFoldDB" id="A0A9W9XIR7"/>
<dbReference type="Proteomes" id="UP001149954">
    <property type="component" value="Unassembled WGS sequence"/>
</dbReference>